<feature type="compositionally biased region" description="Polar residues" evidence="1">
    <location>
        <begin position="348"/>
        <end position="357"/>
    </location>
</feature>
<accession>A0A2G8S3N0</accession>
<proteinExistence type="predicted"/>
<dbReference type="STRING" id="1077348.A0A2G8S3N0"/>
<organism evidence="2 3">
    <name type="scientific">Ganoderma sinense ZZ0214-1</name>
    <dbReference type="NCBI Taxonomy" id="1077348"/>
    <lineage>
        <taxon>Eukaryota</taxon>
        <taxon>Fungi</taxon>
        <taxon>Dikarya</taxon>
        <taxon>Basidiomycota</taxon>
        <taxon>Agaricomycotina</taxon>
        <taxon>Agaricomycetes</taxon>
        <taxon>Polyporales</taxon>
        <taxon>Polyporaceae</taxon>
        <taxon>Ganoderma</taxon>
    </lineage>
</organism>
<dbReference type="OrthoDB" id="2688210at2759"/>
<feature type="compositionally biased region" description="Basic and acidic residues" evidence="1">
    <location>
        <begin position="70"/>
        <end position="119"/>
    </location>
</feature>
<feature type="region of interest" description="Disordered" evidence="1">
    <location>
        <begin position="348"/>
        <end position="402"/>
    </location>
</feature>
<dbReference type="EMBL" id="AYKW01000024">
    <property type="protein sequence ID" value="PIL28393.1"/>
    <property type="molecule type" value="Genomic_DNA"/>
</dbReference>
<name>A0A2G8S3N0_9APHY</name>
<sequence length="537" mass="58275">MADPAPAPPRDPRSDVMPDYSVGSAAAYVVDLAARLSVTEDQARGFAVANWNFEHQSAVEAWEEHQASFQEARRLEEEERQRQEEEARHLREEEERLRQAEEDQRRQEAEDARREREPNQEQSARPTGSDNAGSSTAASTFTFPKIGQELVSTRADYGITEYALTALRDPTKLVDFWYFTHEGCEEARKLALASVADDVSAGLHGKLDPTTNTFSFMRVSAAGKPSRNAAPDASLTLRQLSEAKQVFGKYAKQSGWDEAHIQAFVVLIMRLESHDAPRRYPEFGERALVRYFADVRREYHAALAMKASTVPNISVINESRVDDIAKDMINVAALKTLAEVRKMTEQQYGATSGTAPSSPLFRQHAAQASPSQRQGSSLRDGQRQPSVLGTAHSGRRPPPAQSALAATLTSHGTAMPTSSTTTAKFVPTSVEAMAAKDSAAPPIATKSACGTTSPVGATPPPAPSAFTAARDVGAQITALKAALSARTRQPQTPLNADGWERELTATGLLGIYPHIPCSLRIGFDIGVPPISLSFTPP</sequence>
<evidence type="ECO:0000256" key="1">
    <source>
        <dbReference type="SAM" id="MobiDB-lite"/>
    </source>
</evidence>
<gene>
    <name evidence="2" type="ORF">GSI_09544</name>
</gene>
<evidence type="ECO:0000313" key="2">
    <source>
        <dbReference type="EMBL" id="PIL28393.1"/>
    </source>
</evidence>
<evidence type="ECO:0000313" key="3">
    <source>
        <dbReference type="Proteomes" id="UP000230002"/>
    </source>
</evidence>
<reference evidence="2 3" key="1">
    <citation type="journal article" date="2015" name="Sci. Rep.">
        <title>Chromosome-level genome map provides insights into diverse defense mechanisms in the medicinal fungus Ganoderma sinense.</title>
        <authorList>
            <person name="Zhu Y."/>
            <person name="Xu J."/>
            <person name="Sun C."/>
            <person name="Zhou S."/>
            <person name="Xu H."/>
            <person name="Nelson D.R."/>
            <person name="Qian J."/>
            <person name="Song J."/>
            <person name="Luo H."/>
            <person name="Xiang L."/>
            <person name="Li Y."/>
            <person name="Xu Z."/>
            <person name="Ji A."/>
            <person name="Wang L."/>
            <person name="Lu S."/>
            <person name="Hayward A."/>
            <person name="Sun W."/>
            <person name="Li X."/>
            <person name="Schwartz D.C."/>
            <person name="Wang Y."/>
            <person name="Chen S."/>
        </authorList>
    </citation>
    <scope>NUCLEOTIDE SEQUENCE [LARGE SCALE GENOMIC DNA]</scope>
    <source>
        <strain evidence="2 3">ZZ0214-1</strain>
    </source>
</reference>
<feature type="region of interest" description="Disordered" evidence="1">
    <location>
        <begin position="70"/>
        <end position="140"/>
    </location>
</feature>
<protein>
    <submittedName>
        <fullName evidence="2">Uncharacterized protein</fullName>
    </submittedName>
</protein>
<dbReference type="AlphaFoldDB" id="A0A2G8S3N0"/>
<comment type="caution">
    <text evidence="2">The sequence shown here is derived from an EMBL/GenBank/DDBJ whole genome shotgun (WGS) entry which is preliminary data.</text>
</comment>
<feature type="compositionally biased region" description="Polar residues" evidence="1">
    <location>
        <begin position="120"/>
        <end position="140"/>
    </location>
</feature>
<feature type="compositionally biased region" description="Polar residues" evidence="1">
    <location>
        <begin position="366"/>
        <end position="387"/>
    </location>
</feature>
<keyword evidence="3" id="KW-1185">Reference proteome</keyword>
<dbReference type="Proteomes" id="UP000230002">
    <property type="component" value="Unassembled WGS sequence"/>
</dbReference>